<dbReference type="RefSeq" id="XP_033657955.1">
    <property type="nucleotide sequence ID" value="XM_033793042.1"/>
</dbReference>
<evidence type="ECO:0008006" key="4">
    <source>
        <dbReference type="Google" id="ProtNLM"/>
    </source>
</evidence>
<dbReference type="SUPFAM" id="SSF46689">
    <property type="entry name" value="Homeodomain-like"/>
    <property type="match status" value="1"/>
</dbReference>
<dbReference type="InterPro" id="IPR036388">
    <property type="entry name" value="WH-like_DNA-bd_sf"/>
</dbReference>
<dbReference type="InterPro" id="IPR009057">
    <property type="entry name" value="Homeodomain-like_sf"/>
</dbReference>
<evidence type="ECO:0000256" key="1">
    <source>
        <dbReference type="SAM" id="MobiDB-lite"/>
    </source>
</evidence>
<evidence type="ECO:0000313" key="2">
    <source>
        <dbReference type="EMBL" id="KAF2280417.1"/>
    </source>
</evidence>
<proteinExistence type="predicted"/>
<accession>A0A6A6JVK5</accession>
<dbReference type="Proteomes" id="UP000800097">
    <property type="component" value="Unassembled WGS sequence"/>
</dbReference>
<dbReference type="EMBL" id="ML986485">
    <property type="protein sequence ID" value="KAF2280417.1"/>
    <property type="molecule type" value="Genomic_DNA"/>
</dbReference>
<sequence>MLIEWEFQCSALRKHNAEQAAAAVFISPPQPEAPDTFEVPMDTPRPRTPPNSILKDQSKMEGANNSEPAQLRTPESPLYKDIGTSPAAPGRPTSSDAAGLRDPPLFGLDTAASATDRPLFSSWDGSAWIRSASTPKEPIQSTTVVDAAPTPKEPSPKAVRAQPKRPNLYKKRAFLDMLTAEVDTAIPTGRKFALKNVPASKRPRMESDPEPCNVAYSTPNVVPPLKPHRFKNVSTATRPELIDLSRPLRSVGPSVRPSVRPLAPMRGNLVVAPVSSSRPTSSSSQSAVNVASSRRAPSPAPPAPRRRQSAPKPSSAEKEDTSPHWSTIPDFTPPLSTLDDPTVVLEPLNWRGKTRKSFAHHEAVPYLHPKELVLCEKLAFCPFKYLRSKRQIFERFVAWHQENGSRKVFNKTAAQGATNIDVTIASALHEAFLKAGWFDPRWFAKYFDA</sequence>
<protein>
    <recommendedName>
        <fullName evidence="4">SWIRM domain-containing protein</fullName>
    </recommendedName>
</protein>
<reference evidence="2" key="1">
    <citation type="journal article" date="2020" name="Stud. Mycol.">
        <title>101 Dothideomycetes genomes: a test case for predicting lifestyles and emergence of pathogens.</title>
        <authorList>
            <person name="Haridas S."/>
            <person name="Albert R."/>
            <person name="Binder M."/>
            <person name="Bloem J."/>
            <person name="Labutti K."/>
            <person name="Salamov A."/>
            <person name="Andreopoulos B."/>
            <person name="Baker S."/>
            <person name="Barry K."/>
            <person name="Bills G."/>
            <person name="Bluhm B."/>
            <person name="Cannon C."/>
            <person name="Castanera R."/>
            <person name="Culley D."/>
            <person name="Daum C."/>
            <person name="Ezra D."/>
            <person name="Gonzalez J."/>
            <person name="Henrissat B."/>
            <person name="Kuo A."/>
            <person name="Liang C."/>
            <person name="Lipzen A."/>
            <person name="Lutzoni F."/>
            <person name="Magnuson J."/>
            <person name="Mondo S."/>
            <person name="Nolan M."/>
            <person name="Ohm R."/>
            <person name="Pangilinan J."/>
            <person name="Park H.-J."/>
            <person name="Ramirez L."/>
            <person name="Alfaro M."/>
            <person name="Sun H."/>
            <person name="Tritt A."/>
            <person name="Yoshinaga Y."/>
            <person name="Zwiers L.-H."/>
            <person name="Turgeon B."/>
            <person name="Goodwin S."/>
            <person name="Spatafora J."/>
            <person name="Crous P."/>
            <person name="Grigoriev I."/>
        </authorList>
    </citation>
    <scope>NUCLEOTIDE SEQUENCE</scope>
    <source>
        <strain evidence="2">CBS 379.55</strain>
    </source>
</reference>
<feature type="compositionally biased region" description="Polar residues" evidence="1">
    <location>
        <begin position="131"/>
        <end position="144"/>
    </location>
</feature>
<feature type="region of interest" description="Disordered" evidence="1">
    <location>
        <begin position="273"/>
        <end position="336"/>
    </location>
</feature>
<keyword evidence="3" id="KW-1185">Reference proteome</keyword>
<dbReference type="GeneID" id="54546217"/>
<gene>
    <name evidence="2" type="ORF">EI97DRAFT_122741</name>
</gene>
<organism evidence="2 3">
    <name type="scientific">Westerdykella ornata</name>
    <dbReference type="NCBI Taxonomy" id="318751"/>
    <lineage>
        <taxon>Eukaryota</taxon>
        <taxon>Fungi</taxon>
        <taxon>Dikarya</taxon>
        <taxon>Ascomycota</taxon>
        <taxon>Pezizomycotina</taxon>
        <taxon>Dothideomycetes</taxon>
        <taxon>Pleosporomycetidae</taxon>
        <taxon>Pleosporales</taxon>
        <taxon>Sporormiaceae</taxon>
        <taxon>Westerdykella</taxon>
    </lineage>
</organism>
<dbReference type="AlphaFoldDB" id="A0A6A6JVK5"/>
<dbReference type="Gene3D" id="1.10.10.10">
    <property type="entry name" value="Winged helix-like DNA-binding domain superfamily/Winged helix DNA-binding domain"/>
    <property type="match status" value="1"/>
</dbReference>
<feature type="compositionally biased region" description="Low complexity" evidence="1">
    <location>
        <begin position="273"/>
        <end position="297"/>
    </location>
</feature>
<feature type="region of interest" description="Disordered" evidence="1">
    <location>
        <begin position="25"/>
        <end position="165"/>
    </location>
</feature>
<feature type="region of interest" description="Disordered" evidence="1">
    <location>
        <begin position="197"/>
        <end position="232"/>
    </location>
</feature>
<evidence type="ECO:0000313" key="3">
    <source>
        <dbReference type="Proteomes" id="UP000800097"/>
    </source>
</evidence>
<dbReference type="OrthoDB" id="5598695at2759"/>
<name>A0A6A6JVK5_WESOR</name>